<dbReference type="PANTHER" id="PTHR38686">
    <property type="entry name" value="APOLIPOPROTEIN N-ACYLTRANSFERASE"/>
    <property type="match status" value="1"/>
</dbReference>
<dbReference type="InterPro" id="IPR045378">
    <property type="entry name" value="LNT_N"/>
</dbReference>
<sequence>MKWSGQWLTSPWRRSVTAAAAGALPMLAFPAPSWWWFAWVALVPWLLLARTAPTGRRALYDGWSGGFGFMLAVHHWLLPNLHVFTFVIAALLGALWAPWGWLARRFLGGAPGARRTAAALLVLPSGWLTVELVRSWEALGGPWGMLGASQWQREPALRLASVGGVWLLSFLVVTVNVAVAVLVALAARRLSPPAPARTAPTASARTASTDPARPTGTAPAQTTATASTGTAATDPARTAPTQPTGTAPAQTTATAPTGTASTDPARTAPTARALARTAVTAPALTAVTALALTAVAATAAHLWSPRPGTDAHVRVAVVQPGVVGGPASADRRFDLEERLTRSLAGQDVDLIVWGESSVGFDLGERPELTRRLAALSRETGADILVNVDARRSDRPGIYKSSVLVGPEGRTGDRYDKMRLVPFGEYIPARSLLGWATSVGKAAAEDRRRGTEQVVMDVGDGLRVGPMVCFESAFPDLSRALARDGADVLVAQSATSTFQQSWAPAQHASLAALRAAETGRPMVHATLTGVSAVYGPDGHRVGSWLGTDASAARVYAVPLADGVTPYARLGAWPVYAALLVLAAYGLTEGTRRVRRTRRRDPEPRVPPARTVRASPARPGR</sequence>
<dbReference type="Pfam" id="PF00795">
    <property type="entry name" value="CN_hydrolase"/>
    <property type="match status" value="1"/>
</dbReference>
<evidence type="ECO:0000259" key="10">
    <source>
        <dbReference type="PROSITE" id="PS50263"/>
    </source>
</evidence>
<dbReference type="InterPro" id="IPR004563">
    <property type="entry name" value="Apolipo_AcylTrfase"/>
</dbReference>
<dbReference type="PANTHER" id="PTHR38686:SF1">
    <property type="entry name" value="APOLIPOPROTEIN N-ACYLTRANSFERASE"/>
    <property type="match status" value="1"/>
</dbReference>
<dbReference type="Proteomes" id="UP001597023">
    <property type="component" value="Unassembled WGS sequence"/>
</dbReference>
<comment type="similarity">
    <text evidence="8">Belongs to the CN hydrolase family. Apolipoprotein N-acyltransferase subfamily.</text>
</comment>
<evidence type="ECO:0000256" key="6">
    <source>
        <dbReference type="ARBA" id="ARBA00023136"/>
    </source>
</evidence>
<dbReference type="HAMAP" id="MF_01148">
    <property type="entry name" value="Lnt"/>
    <property type="match status" value="1"/>
</dbReference>
<keyword evidence="4 8" id="KW-0812">Transmembrane</keyword>
<dbReference type="Gene3D" id="3.60.110.10">
    <property type="entry name" value="Carbon-nitrogen hydrolase"/>
    <property type="match status" value="1"/>
</dbReference>
<gene>
    <name evidence="8 11" type="primary">lnt</name>
    <name evidence="11" type="ORF">ACFQZ6_04890</name>
</gene>
<dbReference type="GO" id="GO:0016746">
    <property type="term" value="F:acyltransferase activity"/>
    <property type="evidence" value="ECO:0007669"/>
    <property type="project" value="UniProtKB-KW"/>
</dbReference>
<comment type="subcellular location">
    <subcellularLocation>
        <location evidence="1 8">Cell membrane</location>
        <topology evidence="1 8">Multi-pass membrane protein</topology>
    </subcellularLocation>
</comment>
<feature type="transmembrane region" description="Helical" evidence="8">
    <location>
        <begin position="83"/>
        <end position="104"/>
    </location>
</feature>
<feature type="region of interest" description="Disordered" evidence="9">
    <location>
        <begin position="591"/>
        <end position="619"/>
    </location>
</feature>
<dbReference type="NCBIfam" id="TIGR00546">
    <property type="entry name" value="lnt"/>
    <property type="match status" value="1"/>
</dbReference>
<feature type="region of interest" description="Disordered" evidence="9">
    <location>
        <begin position="193"/>
        <end position="270"/>
    </location>
</feature>
<evidence type="ECO:0000256" key="2">
    <source>
        <dbReference type="ARBA" id="ARBA00022475"/>
    </source>
</evidence>
<organism evidence="11 12">
    <name type="scientific">Streptomyces flavalbus</name>
    <dbReference type="NCBI Taxonomy" id="2665155"/>
    <lineage>
        <taxon>Bacteria</taxon>
        <taxon>Bacillati</taxon>
        <taxon>Actinomycetota</taxon>
        <taxon>Actinomycetes</taxon>
        <taxon>Kitasatosporales</taxon>
        <taxon>Streptomycetaceae</taxon>
        <taxon>Streptomyces</taxon>
    </lineage>
</organism>
<comment type="caution">
    <text evidence="11">The sequence shown here is derived from an EMBL/GenBank/DDBJ whole genome shotgun (WGS) entry which is preliminary data.</text>
</comment>
<keyword evidence="7 8" id="KW-0012">Acyltransferase</keyword>
<accession>A0ABW2W525</accession>
<protein>
    <recommendedName>
        <fullName evidence="8">Apolipoprotein N-acyltransferase</fullName>
        <shortName evidence="8">ALP N-acyltransferase</shortName>
        <ecNumber evidence="8">2.3.1.269</ecNumber>
    </recommendedName>
</protein>
<dbReference type="InterPro" id="IPR003010">
    <property type="entry name" value="C-N_Hydrolase"/>
</dbReference>
<keyword evidence="2 8" id="KW-1003">Cell membrane</keyword>
<dbReference type="EC" id="2.3.1.269" evidence="8"/>
<evidence type="ECO:0000256" key="7">
    <source>
        <dbReference type="ARBA" id="ARBA00023315"/>
    </source>
</evidence>
<feature type="transmembrane region" description="Helical" evidence="8">
    <location>
        <begin position="568"/>
        <end position="586"/>
    </location>
</feature>
<comment type="catalytic activity">
    <reaction evidence="8">
        <text>N-terminal S-1,2-diacyl-sn-glyceryl-L-cysteinyl-[lipoprotein] + a glycerophospholipid = N-acyl-S-1,2-diacyl-sn-glyceryl-L-cysteinyl-[lipoprotein] + a 2-acyl-sn-glycero-3-phospholipid + H(+)</text>
        <dbReference type="Rhea" id="RHEA:48228"/>
        <dbReference type="Rhea" id="RHEA-COMP:14681"/>
        <dbReference type="Rhea" id="RHEA-COMP:14684"/>
        <dbReference type="ChEBI" id="CHEBI:15378"/>
        <dbReference type="ChEBI" id="CHEBI:136912"/>
        <dbReference type="ChEBI" id="CHEBI:140656"/>
        <dbReference type="ChEBI" id="CHEBI:140657"/>
        <dbReference type="ChEBI" id="CHEBI:140660"/>
        <dbReference type="EC" id="2.3.1.269"/>
    </reaction>
</comment>
<dbReference type="Pfam" id="PF20154">
    <property type="entry name" value="LNT_N"/>
    <property type="match status" value="1"/>
</dbReference>
<feature type="transmembrane region" description="Helical" evidence="8">
    <location>
        <begin position="281"/>
        <end position="303"/>
    </location>
</feature>
<name>A0ABW2W525_9ACTN</name>
<feature type="domain" description="CN hydrolase" evidence="10">
    <location>
        <begin position="313"/>
        <end position="558"/>
    </location>
</feature>
<dbReference type="EMBL" id="JBHTEB010000001">
    <property type="protein sequence ID" value="MFD0313582.1"/>
    <property type="molecule type" value="Genomic_DNA"/>
</dbReference>
<dbReference type="InterPro" id="IPR036526">
    <property type="entry name" value="C-N_Hydrolase_sf"/>
</dbReference>
<keyword evidence="12" id="KW-1185">Reference proteome</keyword>
<comment type="function">
    <text evidence="8">Catalyzes the phospholipid dependent N-acylation of the N-terminal cysteine of apolipoprotein, the last step in lipoprotein maturation.</text>
</comment>
<dbReference type="CDD" id="cd07571">
    <property type="entry name" value="ALP_N-acyl_transferase"/>
    <property type="match status" value="1"/>
</dbReference>
<keyword evidence="3 8" id="KW-0808">Transferase</keyword>
<dbReference type="PROSITE" id="PS50263">
    <property type="entry name" value="CN_HYDROLASE"/>
    <property type="match status" value="1"/>
</dbReference>
<feature type="transmembrane region" description="Helical" evidence="8">
    <location>
        <begin position="165"/>
        <end position="187"/>
    </location>
</feature>
<evidence type="ECO:0000256" key="5">
    <source>
        <dbReference type="ARBA" id="ARBA00022989"/>
    </source>
</evidence>
<evidence type="ECO:0000256" key="8">
    <source>
        <dbReference type="HAMAP-Rule" id="MF_01148"/>
    </source>
</evidence>
<evidence type="ECO:0000313" key="12">
    <source>
        <dbReference type="Proteomes" id="UP001597023"/>
    </source>
</evidence>
<evidence type="ECO:0000256" key="3">
    <source>
        <dbReference type="ARBA" id="ARBA00022679"/>
    </source>
</evidence>
<evidence type="ECO:0000256" key="9">
    <source>
        <dbReference type="SAM" id="MobiDB-lite"/>
    </source>
</evidence>
<comment type="caution">
    <text evidence="8">Lacks conserved residue(s) required for the propagation of feature annotation.</text>
</comment>
<reference evidence="12" key="1">
    <citation type="journal article" date="2019" name="Int. J. Syst. Evol. Microbiol.">
        <title>The Global Catalogue of Microorganisms (GCM) 10K type strain sequencing project: providing services to taxonomists for standard genome sequencing and annotation.</title>
        <authorList>
            <consortium name="The Broad Institute Genomics Platform"/>
            <consortium name="The Broad Institute Genome Sequencing Center for Infectious Disease"/>
            <person name="Wu L."/>
            <person name="Ma J."/>
        </authorList>
    </citation>
    <scope>NUCLEOTIDE SEQUENCE [LARGE SCALE GENOMIC DNA]</scope>
    <source>
        <strain evidence="12">CGMCC 4.7400</strain>
    </source>
</reference>
<keyword evidence="6 8" id="KW-0472">Membrane</keyword>
<dbReference type="RefSeq" id="WP_381605120.1">
    <property type="nucleotide sequence ID" value="NZ_JBHTEB010000001.1"/>
</dbReference>
<evidence type="ECO:0000256" key="4">
    <source>
        <dbReference type="ARBA" id="ARBA00022692"/>
    </source>
</evidence>
<proteinExistence type="inferred from homology"/>
<dbReference type="SUPFAM" id="SSF56317">
    <property type="entry name" value="Carbon-nitrogen hydrolase"/>
    <property type="match status" value="1"/>
</dbReference>
<evidence type="ECO:0000256" key="1">
    <source>
        <dbReference type="ARBA" id="ARBA00004651"/>
    </source>
</evidence>
<comment type="pathway">
    <text evidence="8">Protein modification; lipoprotein biosynthesis (N-acyl transfer).</text>
</comment>
<keyword evidence="5 8" id="KW-1133">Transmembrane helix</keyword>
<feature type="transmembrane region" description="Helical" evidence="8">
    <location>
        <begin position="116"/>
        <end position="136"/>
    </location>
</feature>
<evidence type="ECO:0000313" key="11">
    <source>
        <dbReference type="EMBL" id="MFD0313582.1"/>
    </source>
</evidence>